<dbReference type="Pfam" id="PF07525">
    <property type="entry name" value="SOCS_box"/>
    <property type="match status" value="1"/>
</dbReference>
<dbReference type="SUPFAM" id="SSF158235">
    <property type="entry name" value="SOCS box-like"/>
    <property type="match status" value="1"/>
</dbReference>
<evidence type="ECO:0000259" key="1">
    <source>
        <dbReference type="PROSITE" id="PS50225"/>
    </source>
</evidence>
<organism evidence="2 3">
    <name type="scientific">Araneus ventricosus</name>
    <name type="common">Orbweaver spider</name>
    <name type="synonym">Epeira ventricosa</name>
    <dbReference type="NCBI Taxonomy" id="182803"/>
    <lineage>
        <taxon>Eukaryota</taxon>
        <taxon>Metazoa</taxon>
        <taxon>Ecdysozoa</taxon>
        <taxon>Arthropoda</taxon>
        <taxon>Chelicerata</taxon>
        <taxon>Arachnida</taxon>
        <taxon>Araneae</taxon>
        <taxon>Araneomorphae</taxon>
        <taxon>Entelegynae</taxon>
        <taxon>Araneoidea</taxon>
        <taxon>Araneidae</taxon>
        <taxon>Araneus</taxon>
    </lineage>
</organism>
<proteinExistence type="predicted"/>
<feature type="domain" description="SOCS box" evidence="1">
    <location>
        <begin position="104"/>
        <end position="143"/>
    </location>
</feature>
<evidence type="ECO:0000313" key="2">
    <source>
        <dbReference type="EMBL" id="GBN04930.1"/>
    </source>
</evidence>
<comment type="caution">
    <text evidence="2">The sequence shown here is derived from an EMBL/GenBank/DDBJ whole genome shotgun (WGS) entry which is preliminary data.</text>
</comment>
<dbReference type="EMBL" id="BGPR01004925">
    <property type="protein sequence ID" value="GBN04930.1"/>
    <property type="molecule type" value="Genomic_DNA"/>
</dbReference>
<evidence type="ECO:0000313" key="3">
    <source>
        <dbReference type="Proteomes" id="UP000499080"/>
    </source>
</evidence>
<dbReference type="AlphaFoldDB" id="A0A4Y2KSD4"/>
<dbReference type="InterPro" id="IPR036036">
    <property type="entry name" value="SOCS_box-like_dom_sf"/>
</dbReference>
<dbReference type="PROSITE" id="PS50225">
    <property type="entry name" value="SOCS"/>
    <property type="match status" value="1"/>
</dbReference>
<keyword evidence="3" id="KW-1185">Reference proteome</keyword>
<protein>
    <recommendedName>
        <fullName evidence="1">SOCS box domain-containing protein</fullName>
    </recommendedName>
</protein>
<sequence>MTLLLHCREADLSPDALIRHESWMSQERNHLLLQIFWIYLTRWEDIPAAYEALRLIWNSIPHPYISSAEIEKAYTGVLSSEEIKDIYEFYVEAVGEGTSEVQSRSLKHYCRTTMLSILWQSNQWLPEGIQQIGLPNKLQAYLKLKKAFKRKLEGNCTAHVFVNKRFHLGF</sequence>
<name>A0A4Y2KSD4_ARAVE</name>
<dbReference type="GO" id="GO:0035556">
    <property type="term" value="P:intracellular signal transduction"/>
    <property type="evidence" value="ECO:0007669"/>
    <property type="project" value="InterPro"/>
</dbReference>
<dbReference type="OrthoDB" id="6419934at2759"/>
<reference evidence="2 3" key="1">
    <citation type="journal article" date="2019" name="Sci. Rep.">
        <title>Orb-weaving spider Araneus ventricosus genome elucidates the spidroin gene catalogue.</title>
        <authorList>
            <person name="Kono N."/>
            <person name="Nakamura H."/>
            <person name="Ohtoshi R."/>
            <person name="Moran D.A.P."/>
            <person name="Shinohara A."/>
            <person name="Yoshida Y."/>
            <person name="Fujiwara M."/>
            <person name="Mori M."/>
            <person name="Tomita M."/>
            <person name="Arakawa K."/>
        </authorList>
    </citation>
    <scope>NUCLEOTIDE SEQUENCE [LARGE SCALE GENOMIC DNA]</scope>
</reference>
<accession>A0A4Y2KSD4</accession>
<dbReference type="InterPro" id="IPR001496">
    <property type="entry name" value="SOCS_box"/>
</dbReference>
<dbReference type="Proteomes" id="UP000499080">
    <property type="component" value="Unassembled WGS sequence"/>
</dbReference>
<dbReference type="SMART" id="SM00969">
    <property type="entry name" value="SOCS_box"/>
    <property type="match status" value="1"/>
</dbReference>
<gene>
    <name evidence="2" type="ORF">AVEN_275561_1</name>
</gene>